<dbReference type="PANTHER" id="PTHR11825">
    <property type="entry name" value="SUBGROUP IIII AMINOTRANSFERASE"/>
    <property type="match status" value="1"/>
</dbReference>
<dbReference type="InterPro" id="IPR036038">
    <property type="entry name" value="Aminotransferase-like"/>
</dbReference>
<comment type="catalytic activity">
    <reaction evidence="9">
        <text>L-isoleucine + 2-oxoglutarate = (S)-3-methyl-2-oxopentanoate + L-glutamate</text>
        <dbReference type="Rhea" id="RHEA:24801"/>
        <dbReference type="ChEBI" id="CHEBI:16810"/>
        <dbReference type="ChEBI" id="CHEBI:29985"/>
        <dbReference type="ChEBI" id="CHEBI:35146"/>
        <dbReference type="ChEBI" id="CHEBI:58045"/>
        <dbReference type="EC" id="2.6.1.42"/>
    </reaction>
</comment>
<keyword evidence="4 9" id="KW-0028">Amino-acid biosynthesis</keyword>
<evidence type="ECO:0000313" key="12">
    <source>
        <dbReference type="Proteomes" id="UP001209570"/>
    </source>
</evidence>
<comment type="cofactor">
    <cofactor evidence="1 8">
        <name>pyridoxal 5'-phosphate</name>
        <dbReference type="ChEBI" id="CHEBI:597326"/>
    </cofactor>
</comment>
<dbReference type="EC" id="2.6.1.42" evidence="9"/>
<dbReference type="Gene3D" id="3.30.470.10">
    <property type="match status" value="1"/>
</dbReference>
<dbReference type="InterPro" id="IPR001544">
    <property type="entry name" value="Aminotrans_IV"/>
</dbReference>
<dbReference type="CDD" id="cd01557">
    <property type="entry name" value="BCAT_beta_family"/>
    <property type="match status" value="1"/>
</dbReference>
<dbReference type="GO" id="GO:0008652">
    <property type="term" value="P:amino acid biosynthetic process"/>
    <property type="evidence" value="ECO:0007669"/>
    <property type="project" value="UniProtKB-KW"/>
</dbReference>
<evidence type="ECO:0000256" key="3">
    <source>
        <dbReference type="ARBA" id="ARBA00022576"/>
    </source>
</evidence>
<evidence type="ECO:0000256" key="4">
    <source>
        <dbReference type="ARBA" id="ARBA00022605"/>
    </source>
</evidence>
<dbReference type="GO" id="GO:0009082">
    <property type="term" value="P:branched-chain amino acid biosynthetic process"/>
    <property type="evidence" value="ECO:0007669"/>
    <property type="project" value="UniProtKB-KW"/>
</dbReference>
<dbReference type="InterPro" id="IPR033939">
    <property type="entry name" value="BCAT_family"/>
</dbReference>
<dbReference type="FunFam" id="3.30.470.10:FF:000002">
    <property type="entry name" value="Branched-chain-amino-acid aminotransferase"/>
    <property type="match status" value="1"/>
</dbReference>
<accession>A0AAD5Q8I2</accession>
<proteinExistence type="inferred from homology"/>
<dbReference type="FunFam" id="3.20.10.10:FF:000004">
    <property type="entry name" value="Branched-chain-amino-acid aminotransferase"/>
    <property type="match status" value="1"/>
</dbReference>
<dbReference type="InterPro" id="IPR043132">
    <property type="entry name" value="BCAT-like_C"/>
</dbReference>
<feature type="compositionally biased region" description="Basic and acidic residues" evidence="10">
    <location>
        <begin position="551"/>
        <end position="617"/>
    </location>
</feature>
<evidence type="ECO:0000256" key="1">
    <source>
        <dbReference type="ARBA" id="ARBA00001933"/>
    </source>
</evidence>
<gene>
    <name evidence="11" type="ORF">P43SY_010031</name>
</gene>
<comment type="catalytic activity">
    <reaction evidence="9">
        <text>L-leucine + 2-oxoglutarate = 4-methyl-2-oxopentanoate + L-glutamate</text>
        <dbReference type="Rhea" id="RHEA:18321"/>
        <dbReference type="ChEBI" id="CHEBI:16810"/>
        <dbReference type="ChEBI" id="CHEBI:17865"/>
        <dbReference type="ChEBI" id="CHEBI:29985"/>
        <dbReference type="ChEBI" id="CHEBI:57427"/>
        <dbReference type="EC" id="2.6.1.42"/>
    </reaction>
</comment>
<evidence type="ECO:0000256" key="5">
    <source>
        <dbReference type="ARBA" id="ARBA00022679"/>
    </source>
</evidence>
<keyword evidence="7 9" id="KW-0100">Branched-chain amino acid biosynthesis</keyword>
<evidence type="ECO:0000256" key="2">
    <source>
        <dbReference type="ARBA" id="ARBA00009320"/>
    </source>
</evidence>
<dbReference type="AlphaFoldDB" id="A0AAD5Q8I2"/>
<comment type="similarity">
    <text evidence="2 9">Belongs to the class-IV pyridoxal-phosphate-dependent aminotransferase family.</text>
</comment>
<keyword evidence="6 8" id="KW-0663">Pyridoxal phosphate</keyword>
<reference evidence="11" key="1">
    <citation type="submission" date="2021-12" db="EMBL/GenBank/DDBJ databases">
        <title>Prjna785345.</title>
        <authorList>
            <person name="Rujirawat T."/>
            <person name="Krajaejun T."/>
        </authorList>
    </citation>
    <scope>NUCLEOTIDE SEQUENCE</scope>
    <source>
        <strain evidence="11">Pi057C3</strain>
    </source>
</reference>
<keyword evidence="3 9" id="KW-0032">Aminotransferase</keyword>
<keyword evidence="5 9" id="KW-0808">Transferase</keyword>
<dbReference type="InterPro" id="IPR005786">
    <property type="entry name" value="B_amino_transII"/>
</dbReference>
<evidence type="ECO:0000256" key="6">
    <source>
        <dbReference type="ARBA" id="ARBA00022898"/>
    </source>
</evidence>
<evidence type="ECO:0000256" key="9">
    <source>
        <dbReference type="RuleBase" id="RU004517"/>
    </source>
</evidence>
<evidence type="ECO:0000256" key="10">
    <source>
        <dbReference type="SAM" id="MobiDB-lite"/>
    </source>
</evidence>
<dbReference type="EMBL" id="JAKCXM010000269">
    <property type="protein sequence ID" value="KAJ0397047.1"/>
    <property type="molecule type" value="Genomic_DNA"/>
</dbReference>
<sequence length="654" mass="71061">MLARSALSLRVGARRAVGLRHFSPITVDVGADIQSSKMEIQLTKEPKPKLPKEKLTFGTTFSDHMLEVDWEKGHGWGKPLIRPYGPLAMDPASACLHYALECFEGMKAYKDAQGRVRLFRPDMNMKRLNSSMKRLLLPQFDEDELTECLKELLRVDRDWVPEGDGYSLYIRPTGISTHPYIGVGASLKAKIFIILSPVGPYYPEGFNPVKLYANDTFIRAWPGGTGSFKVGANYAPGILPQAAAGAKGYSQNLWIFGADHEVTEVGTMNLFIHWINEKGEEELATPPLSRGDILPGITRDSILTLAREWKEFKVSERNVTMKEIQKAVHEGRVLEVFGSGTAAIVSPVSTINYMDEVFGSGTAAIVSPVSTINYMDEDLKIPLSGTDGKAGKLAERFWKQLTDIQYGRVEHPCRGELATRRGEFAFENPPAWSLVAKQPVPFLAMGNAACIENAQFDQTKFQQSRAIMESSVDDAEKFTKLKAIWVDPESTTPAKDGGAKAGASNDESKKSTKELPPAESHVPTASGDDHSKGPSVSDAGAPKPAAVTETPAEKKVSEPKKEDHVTKHHADAHPAKGHDQPSEKAQHEHQGHSAADKKGEHDARHADHAANAEKPKEASAAAHTSSSHEGGAPAAAVHTEGRKTPAPAGDKSPA</sequence>
<dbReference type="Proteomes" id="UP001209570">
    <property type="component" value="Unassembled WGS sequence"/>
</dbReference>
<dbReference type="PANTHER" id="PTHR11825:SF44">
    <property type="entry name" value="BRANCHED-CHAIN-AMINO-ACID AMINOTRANSFERASE"/>
    <property type="match status" value="1"/>
</dbReference>
<dbReference type="SUPFAM" id="SSF56752">
    <property type="entry name" value="D-aminoacid aminotransferase-like PLP-dependent enzymes"/>
    <property type="match status" value="2"/>
</dbReference>
<keyword evidence="12" id="KW-1185">Reference proteome</keyword>
<evidence type="ECO:0000313" key="11">
    <source>
        <dbReference type="EMBL" id="KAJ0397047.1"/>
    </source>
</evidence>
<evidence type="ECO:0000256" key="7">
    <source>
        <dbReference type="ARBA" id="ARBA00023304"/>
    </source>
</evidence>
<dbReference type="NCBIfam" id="NF009897">
    <property type="entry name" value="PRK13357.1"/>
    <property type="match status" value="1"/>
</dbReference>
<comment type="catalytic activity">
    <reaction evidence="9">
        <text>L-valine + 2-oxoglutarate = 3-methyl-2-oxobutanoate + L-glutamate</text>
        <dbReference type="Rhea" id="RHEA:24813"/>
        <dbReference type="ChEBI" id="CHEBI:11851"/>
        <dbReference type="ChEBI" id="CHEBI:16810"/>
        <dbReference type="ChEBI" id="CHEBI:29985"/>
        <dbReference type="ChEBI" id="CHEBI:57762"/>
        <dbReference type="EC" id="2.6.1.42"/>
    </reaction>
</comment>
<dbReference type="PROSITE" id="PS00770">
    <property type="entry name" value="AA_TRANSFER_CLASS_4"/>
    <property type="match status" value="1"/>
</dbReference>
<evidence type="ECO:0000256" key="8">
    <source>
        <dbReference type="RuleBase" id="RU004516"/>
    </source>
</evidence>
<dbReference type="GO" id="GO:0004084">
    <property type="term" value="F:branched-chain-amino-acid transaminase activity"/>
    <property type="evidence" value="ECO:0007669"/>
    <property type="project" value="UniProtKB-EC"/>
</dbReference>
<dbReference type="Gene3D" id="3.20.10.10">
    <property type="entry name" value="D-amino Acid Aminotransferase, subunit A, domain 2"/>
    <property type="match status" value="2"/>
</dbReference>
<feature type="region of interest" description="Disordered" evidence="10">
    <location>
        <begin position="489"/>
        <end position="654"/>
    </location>
</feature>
<dbReference type="NCBIfam" id="TIGR01123">
    <property type="entry name" value="ilvE_II"/>
    <property type="match status" value="1"/>
</dbReference>
<dbReference type="InterPro" id="IPR018300">
    <property type="entry name" value="Aminotrans_IV_CS"/>
</dbReference>
<comment type="caution">
    <text evidence="11">The sequence shown here is derived from an EMBL/GenBank/DDBJ whole genome shotgun (WGS) entry which is preliminary data.</text>
</comment>
<name>A0AAD5Q8I2_PYTIN</name>
<protein>
    <recommendedName>
        <fullName evidence="9">Branched-chain-amino-acid aminotransferase</fullName>
        <ecNumber evidence="9">2.6.1.42</ecNumber>
    </recommendedName>
</protein>
<feature type="compositionally biased region" description="Low complexity" evidence="10">
    <location>
        <begin position="618"/>
        <end position="632"/>
    </location>
</feature>
<dbReference type="Pfam" id="PF01063">
    <property type="entry name" value="Aminotran_4"/>
    <property type="match status" value="1"/>
</dbReference>
<dbReference type="InterPro" id="IPR043131">
    <property type="entry name" value="BCAT-like_N"/>
</dbReference>
<organism evidence="11 12">
    <name type="scientific">Pythium insidiosum</name>
    <name type="common">Pythiosis disease agent</name>
    <dbReference type="NCBI Taxonomy" id="114742"/>
    <lineage>
        <taxon>Eukaryota</taxon>
        <taxon>Sar</taxon>
        <taxon>Stramenopiles</taxon>
        <taxon>Oomycota</taxon>
        <taxon>Peronosporomycetes</taxon>
        <taxon>Pythiales</taxon>
        <taxon>Pythiaceae</taxon>
        <taxon>Pythium</taxon>
    </lineage>
</organism>